<accession>A0A1X4G9R1</accession>
<dbReference type="RefSeq" id="WP_085727484.1">
    <property type="nucleotide sequence ID" value="NZ_NBYN01000017.1"/>
</dbReference>
<feature type="transmembrane region" description="Helical" evidence="1">
    <location>
        <begin position="150"/>
        <end position="171"/>
    </location>
</feature>
<dbReference type="EMBL" id="NBYN01000017">
    <property type="protein sequence ID" value="OSO93924.1"/>
    <property type="molecule type" value="Genomic_DNA"/>
</dbReference>
<dbReference type="PANTHER" id="PTHR34800">
    <property type="entry name" value="TETRAPYRROLE-BINDING PROTEIN, CHLOROPLASTIC"/>
    <property type="match status" value="1"/>
</dbReference>
<dbReference type="Gene3D" id="1.25.40.620">
    <property type="match status" value="1"/>
</dbReference>
<dbReference type="GO" id="GO:0030288">
    <property type="term" value="C:outer membrane-bounded periplasmic space"/>
    <property type="evidence" value="ECO:0007669"/>
    <property type="project" value="TreeGrafter"/>
</dbReference>
<comment type="caution">
    <text evidence="3">The sequence shown here is derived from an EMBL/GenBank/DDBJ whole genome shotgun (WGS) entry which is preliminary data.</text>
</comment>
<protein>
    <recommendedName>
        <fullName evidence="2">GUN4-like domain-containing protein</fullName>
    </recommendedName>
</protein>
<dbReference type="Gene3D" id="1.10.10.1770">
    <property type="entry name" value="Gun4-like"/>
    <property type="match status" value="1"/>
</dbReference>
<keyword evidence="1" id="KW-1133">Transmembrane helix</keyword>
<proteinExistence type="predicted"/>
<dbReference type="Pfam" id="PF05419">
    <property type="entry name" value="GUN4"/>
    <property type="match status" value="1"/>
</dbReference>
<dbReference type="InterPro" id="IPR008629">
    <property type="entry name" value="GUN4-like"/>
</dbReference>
<evidence type="ECO:0000313" key="4">
    <source>
        <dbReference type="Proteomes" id="UP000192997"/>
    </source>
</evidence>
<organism evidence="3 4">
    <name type="scientific">Cylindrospermopsis raciborskii CENA303</name>
    <dbReference type="NCBI Taxonomy" id="1170769"/>
    <lineage>
        <taxon>Bacteria</taxon>
        <taxon>Bacillati</taxon>
        <taxon>Cyanobacteriota</taxon>
        <taxon>Cyanophyceae</taxon>
        <taxon>Nostocales</taxon>
        <taxon>Aphanizomenonaceae</taxon>
        <taxon>Cylindrospermopsis</taxon>
    </lineage>
</organism>
<dbReference type="GO" id="GO:0046906">
    <property type="term" value="F:tetrapyrrole binding"/>
    <property type="evidence" value="ECO:0007669"/>
    <property type="project" value="TreeGrafter"/>
</dbReference>
<dbReference type="AlphaFoldDB" id="A0A1X4G9R1"/>
<evidence type="ECO:0000259" key="2">
    <source>
        <dbReference type="Pfam" id="PF05419"/>
    </source>
</evidence>
<evidence type="ECO:0000313" key="3">
    <source>
        <dbReference type="EMBL" id="OSO93924.1"/>
    </source>
</evidence>
<keyword evidence="1" id="KW-0812">Transmembrane</keyword>
<evidence type="ECO:0000256" key="1">
    <source>
        <dbReference type="SAM" id="Phobius"/>
    </source>
</evidence>
<dbReference type="Proteomes" id="UP000192997">
    <property type="component" value="Unassembled WGS sequence"/>
</dbReference>
<dbReference type="PANTHER" id="PTHR34800:SF1">
    <property type="entry name" value="TETRAPYRROLE-BINDING PROTEIN, CHLOROPLASTIC"/>
    <property type="match status" value="1"/>
</dbReference>
<dbReference type="SUPFAM" id="SSF140869">
    <property type="entry name" value="GUN4-like"/>
    <property type="match status" value="1"/>
</dbReference>
<name>A0A1X4G9R1_9CYAN</name>
<reference evidence="4" key="1">
    <citation type="submission" date="2017-04" db="EMBL/GenBank/DDBJ databases">
        <authorList>
            <person name="Abreu V.A."/>
            <person name="Popin R.V."/>
            <person name="Rigonato J."/>
            <person name="Andreote A.P."/>
            <person name="Schaker P.C."/>
            <person name="Hoff-Risseti C."/>
            <person name="Alvarenga D.O."/>
            <person name="Varani A.M."/>
            <person name="Fiore M.F."/>
        </authorList>
    </citation>
    <scope>NUCLEOTIDE SEQUENCE [LARGE SCALE GENOMIC DNA]</scope>
    <source>
        <strain evidence="4">CENA303</strain>
    </source>
</reference>
<keyword evidence="1" id="KW-0472">Membrane</keyword>
<sequence length="321" mass="36797">MNDLPRQKLKEIIMQHGRTLCDDPKRCEAFLRDYCGEYRREIFILISALKQDVAKDLLNSGNIPVEFLISKLINKMQSELGLTEEAARYAVESWAVVLDKMPLQQIQQPVIQQTNNINKPSQPIVPQQTTVKSPLFPNNQQQKPSFDRGILVKVGLAIGLPALAIIAQQMFQYIPITALTRYTKLESLLKSQDFKKADLETDRVILAITTKEGEVQKVENFPCQELRTIDNLWLKYSQGKFGISVQQDIYQRLGGTKETNWNVYTSFSDQIGWRQGGEWISYNNLNFSETAPWGHLPFVYLGKGGWEKRTSLMSRYAECKT</sequence>
<dbReference type="CDD" id="cd16383">
    <property type="entry name" value="GUN4"/>
    <property type="match status" value="1"/>
</dbReference>
<gene>
    <name evidence="3" type="ORF">B7O87_05070</name>
</gene>
<feature type="domain" description="GUN4-like" evidence="2">
    <location>
        <begin position="180"/>
        <end position="308"/>
    </location>
</feature>
<dbReference type="InterPro" id="IPR037215">
    <property type="entry name" value="GUN4-like_sf"/>
</dbReference>